<reference evidence="8 9" key="1">
    <citation type="journal article" date="2013" name="Genome Announc.">
        <title>Draft Genome Sequence of Bhargavaea cecembensis Strain DSE10T, Isolated from a Deep-Sea Sediment Sample Collected at a Depth of 5,904 m from the Chagos-Laccadive Ridge System in the Indian Ocean.</title>
        <authorList>
            <person name="Shivaji S."/>
            <person name="Ara S."/>
            <person name="Begum Z."/>
            <person name="Ruth M."/>
            <person name="Singh A."/>
            <person name="Kumar Pinnaka A."/>
        </authorList>
    </citation>
    <scope>NUCLEOTIDE SEQUENCE [LARGE SCALE GENOMIC DNA]</scope>
    <source>
        <strain evidence="8 9">DSE10</strain>
    </source>
</reference>
<keyword evidence="4 7" id="KW-1133">Transmembrane helix</keyword>
<feature type="transmembrane region" description="Helical" evidence="7">
    <location>
        <begin position="409"/>
        <end position="428"/>
    </location>
</feature>
<comment type="caution">
    <text evidence="8">The sequence shown here is derived from an EMBL/GenBank/DDBJ whole genome shotgun (WGS) entry which is preliminary data.</text>
</comment>
<dbReference type="GO" id="GO:0005886">
    <property type="term" value="C:plasma membrane"/>
    <property type="evidence" value="ECO:0007669"/>
    <property type="project" value="UniProtKB-SubCell"/>
</dbReference>
<keyword evidence="2" id="KW-1003">Cell membrane</keyword>
<sequence length="468" mass="49640">MVSQESKLKKVLGLGDVMGIAAGQIIGAGVMSLTGIAIGMTGSGVTLAFILSSIITIFTILPIAVMGSAMPTTGGLYRYTSRLLSPKLGFFWMLLFILGNLTIAMYAISFADYLQGLVPSIPIMPAAFLILTVTFLTNIAGVKFAAIVEKYMVIILLLALLIFAFWGTPEVNDSVFNANDMLPNGIVGFFTAVALLSFATGGAQVIAELGGEMKRPGRDIPLTILVTTIGVGVLYAFMATIAVGVLPIETVANQPLTDVARAILPEPLFLFFMVGGAMFALATTLNATFSWVTKGLLVACEDGWLPKSLGKVNERFGTPHWLLTVFYIVGLIPIITGLSLGTISALGTGVFLLANIIPIVAAIQLPKKYPDAYRNAPFKLPPTALKFSVGMAVLLLFVQGYFLLTSLSVKYLIGTLVYMAAAALYVIIVGNSRKISRKDDFSSTTDSIQNDPNGLVPSQGKAPTATEV</sequence>
<feature type="transmembrane region" description="Helical" evidence="7">
    <location>
        <begin position="321"/>
        <end position="340"/>
    </location>
</feature>
<feature type="transmembrane region" description="Helical" evidence="7">
    <location>
        <begin position="120"/>
        <end position="139"/>
    </location>
</feature>
<dbReference type="PANTHER" id="PTHR42770">
    <property type="entry name" value="AMINO ACID TRANSPORTER-RELATED"/>
    <property type="match status" value="1"/>
</dbReference>
<feature type="compositionally biased region" description="Polar residues" evidence="6">
    <location>
        <begin position="442"/>
        <end position="452"/>
    </location>
</feature>
<evidence type="ECO:0000313" key="9">
    <source>
        <dbReference type="Proteomes" id="UP000011919"/>
    </source>
</evidence>
<dbReference type="PATRIC" id="fig|1235279.3.peg.3132"/>
<dbReference type="InterPro" id="IPR002293">
    <property type="entry name" value="AA/rel_permease1"/>
</dbReference>
<dbReference type="PANTHER" id="PTHR42770:SF7">
    <property type="entry name" value="MEMBRANE PROTEIN"/>
    <property type="match status" value="1"/>
</dbReference>
<feature type="transmembrane region" description="Helical" evidence="7">
    <location>
        <begin position="151"/>
        <end position="167"/>
    </location>
</feature>
<evidence type="ECO:0000256" key="5">
    <source>
        <dbReference type="ARBA" id="ARBA00023136"/>
    </source>
</evidence>
<comment type="subcellular location">
    <subcellularLocation>
        <location evidence="1">Cell membrane</location>
        <topology evidence="1">Multi-pass membrane protein</topology>
    </subcellularLocation>
</comment>
<keyword evidence="9" id="KW-1185">Reference proteome</keyword>
<protein>
    <submittedName>
        <fullName evidence="8">Serine/threonine exchanger SteT</fullName>
    </submittedName>
</protein>
<feature type="transmembrane region" description="Helical" evidence="7">
    <location>
        <begin position="346"/>
        <end position="363"/>
    </location>
</feature>
<evidence type="ECO:0000256" key="3">
    <source>
        <dbReference type="ARBA" id="ARBA00022692"/>
    </source>
</evidence>
<dbReference type="STRING" id="1235279.C772_03149"/>
<accession>M7NTB0</accession>
<name>M7NTB0_9BACL</name>
<feature type="transmembrane region" description="Helical" evidence="7">
    <location>
        <begin position="268"/>
        <end position="289"/>
    </location>
</feature>
<dbReference type="Gene3D" id="1.20.1740.10">
    <property type="entry name" value="Amino acid/polyamine transporter I"/>
    <property type="match status" value="1"/>
</dbReference>
<dbReference type="PIRSF" id="PIRSF006060">
    <property type="entry name" value="AA_transporter"/>
    <property type="match status" value="1"/>
</dbReference>
<evidence type="ECO:0000313" key="8">
    <source>
        <dbReference type="EMBL" id="EMR04930.1"/>
    </source>
</evidence>
<keyword evidence="5 7" id="KW-0472">Membrane</keyword>
<feature type="transmembrane region" description="Helical" evidence="7">
    <location>
        <begin position="384"/>
        <end position="403"/>
    </location>
</feature>
<evidence type="ECO:0000256" key="1">
    <source>
        <dbReference type="ARBA" id="ARBA00004651"/>
    </source>
</evidence>
<dbReference type="InterPro" id="IPR050367">
    <property type="entry name" value="APC_superfamily"/>
</dbReference>
<organism evidence="8 9">
    <name type="scientific">Bhargavaea cecembensis DSE10</name>
    <dbReference type="NCBI Taxonomy" id="1235279"/>
    <lineage>
        <taxon>Bacteria</taxon>
        <taxon>Bacillati</taxon>
        <taxon>Bacillota</taxon>
        <taxon>Bacilli</taxon>
        <taxon>Bacillales</taxon>
        <taxon>Caryophanaceae</taxon>
        <taxon>Bhargavaea</taxon>
    </lineage>
</organism>
<dbReference type="Pfam" id="PF13520">
    <property type="entry name" value="AA_permease_2"/>
    <property type="match status" value="1"/>
</dbReference>
<feature type="transmembrane region" description="Helical" evidence="7">
    <location>
        <begin position="12"/>
        <end position="38"/>
    </location>
</feature>
<dbReference type="GO" id="GO:0022857">
    <property type="term" value="F:transmembrane transporter activity"/>
    <property type="evidence" value="ECO:0007669"/>
    <property type="project" value="InterPro"/>
</dbReference>
<dbReference type="Proteomes" id="UP000011919">
    <property type="component" value="Unassembled WGS sequence"/>
</dbReference>
<evidence type="ECO:0000256" key="2">
    <source>
        <dbReference type="ARBA" id="ARBA00022475"/>
    </source>
</evidence>
<evidence type="ECO:0000256" key="7">
    <source>
        <dbReference type="SAM" id="Phobius"/>
    </source>
</evidence>
<dbReference type="eggNOG" id="COG0531">
    <property type="taxonomic scope" value="Bacteria"/>
</dbReference>
<dbReference type="RefSeq" id="WP_008301471.1">
    <property type="nucleotide sequence ID" value="NZ_AOFT01000027.1"/>
</dbReference>
<keyword evidence="3 7" id="KW-0812">Transmembrane</keyword>
<feature type="transmembrane region" description="Helical" evidence="7">
    <location>
        <begin position="44"/>
        <end position="67"/>
    </location>
</feature>
<proteinExistence type="predicted"/>
<dbReference type="EMBL" id="AOFT01000027">
    <property type="protein sequence ID" value="EMR04930.1"/>
    <property type="molecule type" value="Genomic_DNA"/>
</dbReference>
<dbReference type="AlphaFoldDB" id="M7NTB0"/>
<feature type="transmembrane region" description="Helical" evidence="7">
    <location>
        <begin position="222"/>
        <end position="248"/>
    </location>
</feature>
<feature type="transmembrane region" description="Helical" evidence="7">
    <location>
        <begin position="88"/>
        <end position="108"/>
    </location>
</feature>
<gene>
    <name evidence="8" type="primary">steT</name>
    <name evidence="8" type="ORF">C772_03149</name>
</gene>
<feature type="transmembrane region" description="Helical" evidence="7">
    <location>
        <begin position="187"/>
        <end position="210"/>
    </location>
</feature>
<feature type="region of interest" description="Disordered" evidence="6">
    <location>
        <begin position="440"/>
        <end position="468"/>
    </location>
</feature>
<evidence type="ECO:0000256" key="6">
    <source>
        <dbReference type="SAM" id="MobiDB-lite"/>
    </source>
</evidence>
<evidence type="ECO:0000256" key="4">
    <source>
        <dbReference type="ARBA" id="ARBA00022989"/>
    </source>
</evidence>